<accession>A0A6J4VVF2</accession>
<feature type="compositionally biased region" description="Basic and acidic residues" evidence="1">
    <location>
        <begin position="14"/>
        <end position="25"/>
    </location>
</feature>
<dbReference type="EMBL" id="CADCWL010000244">
    <property type="protein sequence ID" value="CAA9584022.1"/>
    <property type="molecule type" value="Genomic_DNA"/>
</dbReference>
<evidence type="ECO:0000313" key="2">
    <source>
        <dbReference type="EMBL" id="CAA9584022.1"/>
    </source>
</evidence>
<feature type="non-terminal residue" evidence="2">
    <location>
        <position position="1"/>
    </location>
</feature>
<name>A0A6J4VVF2_9BACT</name>
<evidence type="ECO:0000256" key="1">
    <source>
        <dbReference type="SAM" id="MobiDB-lite"/>
    </source>
</evidence>
<reference evidence="2" key="1">
    <citation type="submission" date="2020-02" db="EMBL/GenBank/DDBJ databases">
        <authorList>
            <person name="Meier V. D."/>
        </authorList>
    </citation>
    <scope>NUCLEOTIDE SEQUENCE</scope>
    <source>
        <strain evidence="2">AVDCRST_MAG19</strain>
    </source>
</reference>
<protein>
    <submittedName>
        <fullName evidence="2">Uncharacterized protein</fullName>
    </submittedName>
</protein>
<feature type="region of interest" description="Disordered" evidence="1">
    <location>
        <begin position="1"/>
        <end position="125"/>
    </location>
</feature>
<feature type="compositionally biased region" description="Basic residues" evidence="1">
    <location>
        <begin position="62"/>
        <end position="80"/>
    </location>
</feature>
<dbReference type="AlphaFoldDB" id="A0A6J4VVF2"/>
<feature type="compositionally biased region" description="Basic residues" evidence="1">
    <location>
        <begin position="88"/>
        <end position="111"/>
    </location>
</feature>
<feature type="non-terminal residue" evidence="2">
    <location>
        <position position="125"/>
    </location>
</feature>
<gene>
    <name evidence="2" type="ORF">AVDCRST_MAG19-4441</name>
</gene>
<sequence>GPATCARPCGRVRPRPDSERDDPAPRRRPVLHPNPARAGAAHRQLGRERLPGLGHRPGVGNQRRRRCPHPRRRDRRRHRPPDKPGRDRRSRRRHRPRRHRRLRRHRLRRPGHGADAGQHGAGRGV</sequence>
<proteinExistence type="predicted"/>
<organism evidence="2">
    <name type="scientific">uncultured Thermomicrobiales bacterium</name>
    <dbReference type="NCBI Taxonomy" id="1645740"/>
    <lineage>
        <taxon>Bacteria</taxon>
        <taxon>Pseudomonadati</taxon>
        <taxon>Thermomicrobiota</taxon>
        <taxon>Thermomicrobia</taxon>
        <taxon>Thermomicrobiales</taxon>
        <taxon>environmental samples</taxon>
    </lineage>
</organism>